<gene>
    <name evidence="1" type="ORF">AXF12_01795</name>
    <name evidence="2" type="ORF">SAMEA44541418_01396</name>
</gene>
<keyword evidence="3" id="KW-1185">Reference proteome</keyword>
<sequence>MDLALHFDKNYLIYLLNGEVWVDGKLYDSFKVRDREKRLRLPENANEVQLKIAKYTSMPISLQELK</sequence>
<dbReference type="EMBL" id="CP014227">
    <property type="protein sequence ID" value="AMD84376.1"/>
    <property type="molecule type" value="Genomic_DNA"/>
</dbReference>
<proteinExistence type="predicted"/>
<name>A0AAX2GYC0_9FLAO</name>
<dbReference type="AlphaFoldDB" id="A0AAX2GYC0"/>
<protein>
    <submittedName>
        <fullName evidence="2">Uncharacterized protein</fullName>
    </submittedName>
</protein>
<evidence type="ECO:0000313" key="4">
    <source>
        <dbReference type="Proteomes" id="UP000215539"/>
    </source>
</evidence>
<dbReference type="Proteomes" id="UP000065822">
    <property type="component" value="Chromosome"/>
</dbReference>
<dbReference type="EMBL" id="LT906449">
    <property type="protein sequence ID" value="SNV11109.1"/>
    <property type="molecule type" value="Genomic_DNA"/>
</dbReference>
<reference evidence="2 4" key="2">
    <citation type="submission" date="2017-06" db="EMBL/GenBank/DDBJ databases">
        <authorList>
            <consortium name="Pathogen Informatics"/>
        </authorList>
    </citation>
    <scope>NUCLEOTIDE SEQUENCE [LARGE SCALE GENOMIC DNA]</scope>
    <source>
        <strain evidence="2 4">NCTC12947</strain>
    </source>
</reference>
<organism evidence="2 4">
    <name type="scientific">Capnocytophaga haemolytica</name>
    <dbReference type="NCBI Taxonomy" id="45243"/>
    <lineage>
        <taxon>Bacteria</taxon>
        <taxon>Pseudomonadati</taxon>
        <taxon>Bacteroidota</taxon>
        <taxon>Flavobacteriia</taxon>
        <taxon>Flavobacteriales</taxon>
        <taxon>Flavobacteriaceae</taxon>
        <taxon>Capnocytophaga</taxon>
    </lineage>
</organism>
<dbReference type="RefSeq" id="WP_066427942.1">
    <property type="nucleotide sequence ID" value="NZ_CP014227.1"/>
</dbReference>
<accession>A0AAX2GYC0</accession>
<dbReference type="KEGG" id="chg:AXF12_01795"/>
<evidence type="ECO:0000313" key="2">
    <source>
        <dbReference type="EMBL" id="SNV11109.1"/>
    </source>
</evidence>
<evidence type="ECO:0000313" key="3">
    <source>
        <dbReference type="Proteomes" id="UP000065822"/>
    </source>
</evidence>
<evidence type="ECO:0000313" key="1">
    <source>
        <dbReference type="EMBL" id="AMD84376.1"/>
    </source>
</evidence>
<dbReference type="Proteomes" id="UP000215539">
    <property type="component" value="Chromosome 1"/>
</dbReference>
<reference evidence="1 3" key="1">
    <citation type="submission" date="2016-02" db="EMBL/GenBank/DDBJ databases">
        <authorList>
            <person name="Holder M.E."/>
            <person name="Ajami N.J."/>
            <person name="Petrosino J.F."/>
        </authorList>
    </citation>
    <scope>NUCLEOTIDE SEQUENCE [LARGE SCALE GENOMIC DNA]</scope>
    <source>
        <strain evidence="1 3">CCUG 32990</strain>
    </source>
</reference>